<dbReference type="AlphaFoldDB" id="A0A8J5S1K2"/>
<evidence type="ECO:0000313" key="1">
    <source>
        <dbReference type="EMBL" id="KAG8065591.1"/>
    </source>
</evidence>
<organism evidence="1 2">
    <name type="scientific">Zizania palustris</name>
    <name type="common">Northern wild rice</name>
    <dbReference type="NCBI Taxonomy" id="103762"/>
    <lineage>
        <taxon>Eukaryota</taxon>
        <taxon>Viridiplantae</taxon>
        <taxon>Streptophyta</taxon>
        <taxon>Embryophyta</taxon>
        <taxon>Tracheophyta</taxon>
        <taxon>Spermatophyta</taxon>
        <taxon>Magnoliopsida</taxon>
        <taxon>Liliopsida</taxon>
        <taxon>Poales</taxon>
        <taxon>Poaceae</taxon>
        <taxon>BOP clade</taxon>
        <taxon>Oryzoideae</taxon>
        <taxon>Oryzeae</taxon>
        <taxon>Zizaniinae</taxon>
        <taxon>Zizania</taxon>
    </lineage>
</organism>
<proteinExistence type="predicted"/>
<accession>A0A8J5S1K2</accession>
<name>A0A8J5S1K2_ZIZPA</name>
<gene>
    <name evidence="1" type="ORF">GUJ93_ZPchr0004g39525</name>
</gene>
<keyword evidence="2" id="KW-1185">Reference proteome</keyword>
<evidence type="ECO:0000313" key="2">
    <source>
        <dbReference type="Proteomes" id="UP000729402"/>
    </source>
</evidence>
<comment type="caution">
    <text evidence="1">The sequence shown here is derived from an EMBL/GenBank/DDBJ whole genome shotgun (WGS) entry which is preliminary data.</text>
</comment>
<reference evidence="1" key="1">
    <citation type="journal article" date="2021" name="bioRxiv">
        <title>Whole Genome Assembly and Annotation of Northern Wild Rice, Zizania palustris L., Supports a Whole Genome Duplication in the Zizania Genus.</title>
        <authorList>
            <person name="Haas M."/>
            <person name="Kono T."/>
            <person name="Macchietto M."/>
            <person name="Millas R."/>
            <person name="McGilp L."/>
            <person name="Shao M."/>
            <person name="Duquette J."/>
            <person name="Hirsch C.N."/>
            <person name="Kimball J."/>
        </authorList>
    </citation>
    <scope>NUCLEOTIDE SEQUENCE</scope>
    <source>
        <tissue evidence="1">Fresh leaf tissue</tissue>
    </source>
</reference>
<dbReference type="EMBL" id="JAAALK010000285">
    <property type="protein sequence ID" value="KAG8065591.1"/>
    <property type="molecule type" value="Genomic_DNA"/>
</dbReference>
<sequence>MWFLCAALPSPLSASFPAPADRCRLFLQSATSQASRSGQARRALQLVPAAPAPVRDARSYLQRCLLVIDGCGGGHRRSAPPTH</sequence>
<protein>
    <submittedName>
        <fullName evidence="1">Uncharacterized protein</fullName>
    </submittedName>
</protein>
<dbReference type="Proteomes" id="UP000729402">
    <property type="component" value="Unassembled WGS sequence"/>
</dbReference>
<reference evidence="1" key="2">
    <citation type="submission" date="2021-02" db="EMBL/GenBank/DDBJ databases">
        <authorList>
            <person name="Kimball J.A."/>
            <person name="Haas M.W."/>
            <person name="Macchietto M."/>
            <person name="Kono T."/>
            <person name="Duquette J."/>
            <person name="Shao M."/>
        </authorList>
    </citation>
    <scope>NUCLEOTIDE SEQUENCE</scope>
    <source>
        <tissue evidence="1">Fresh leaf tissue</tissue>
    </source>
</reference>